<organism evidence="3 4">
    <name type="scientific">Rhodnius prolixus</name>
    <name type="common">Triatomid bug</name>
    <dbReference type="NCBI Taxonomy" id="13249"/>
    <lineage>
        <taxon>Eukaryota</taxon>
        <taxon>Metazoa</taxon>
        <taxon>Ecdysozoa</taxon>
        <taxon>Arthropoda</taxon>
        <taxon>Hexapoda</taxon>
        <taxon>Insecta</taxon>
        <taxon>Pterygota</taxon>
        <taxon>Neoptera</taxon>
        <taxon>Paraneoptera</taxon>
        <taxon>Hemiptera</taxon>
        <taxon>Heteroptera</taxon>
        <taxon>Panheteroptera</taxon>
        <taxon>Cimicomorpha</taxon>
        <taxon>Reduviidae</taxon>
        <taxon>Triatominae</taxon>
        <taxon>Rhodnius</taxon>
    </lineage>
</organism>
<feature type="region of interest" description="Disordered" evidence="1">
    <location>
        <begin position="360"/>
        <end position="468"/>
    </location>
</feature>
<keyword evidence="4" id="KW-1185">Reference proteome</keyword>
<dbReference type="PANTHER" id="PTHR22437">
    <property type="entry name" value="WINGED HELIX DOMAIN-CONTAINING PROTEIN"/>
    <property type="match status" value="1"/>
</dbReference>
<dbReference type="Pfam" id="PF10264">
    <property type="entry name" value="WHD_Storkhead"/>
    <property type="match status" value="1"/>
</dbReference>
<dbReference type="GeneID" id="141457029"/>
<sequence>MSNLVSRKAQCLSLLQDCVALQLHRVGPSVTGPTTTDSHYWMYDSGYLLFQGFLEANLKCFWDDSLVAAVRGLEFRGYVCPGVLLVTGNPPTLHLLRSAWSRNVLKPPPNYRITLLGDVEDCTVSKVRQAGFTPLADAVCWVILQLGSSGQNAVLDSIRSAIISSFPAMQQPTSNLLYDTLADLMANNKVYQTSQGYFVATPDSLRLGEAVGARPILMTHTEAATMVHGEIVTIREGAKTHQSIQTNLADVICGGNKSDKILYARSPTKSTFSRKLERRHSMRLLGSSRKLSNLHRAGSVRLLQNSNTESTKKCSLLSKLFRWPKRQSHSTAPLSTYSSQFPPQEWFNSTVLHLQSVATQTQTQVKSDGDWSECGTIRSRRRSLSTSRLPRRQSRAPSVSPSRPSPPSTPSSSKTVLCNTTPKALSSASSGYNSLPRSHKSKGKLPPSGPNTPKSSQRHISKNSIKVEVSSSPTIEVVSDRKIDTRMTASINDPSATMTTTINGPNSTKIYVQQQNSPMRSVITLEKGRKLGRTVNEKPSPKEELDRSVKTDLKRTRRPTSVYQQKDAVVKDTVDKNEVTNGHMENNLKMKFPSSETIQMEEKLLITGNKNNKNLCQKKNVFDPSNLALKSGSLIDVADFSSKDERMNNIRKASFPFTPIQSTQSSDKVLESLSYKNILNETLRDNSVKKDSNSFTFISPNKINPPIAKGSEVPEKKTETDVCPFPSLNDLSLHFTSIAAQNILKGVSINSIDTLVEVNMAAEKHKNKDVTIHSDLGIV</sequence>
<feature type="region of interest" description="Disordered" evidence="1">
    <location>
        <begin position="533"/>
        <end position="559"/>
    </location>
</feature>
<protein>
    <submittedName>
        <fullName evidence="3">Winged helix Storkhead-box1 domain-containing protein</fullName>
    </submittedName>
</protein>
<accession>A0A905R0F8</accession>
<reference evidence="3" key="1">
    <citation type="submission" date="2022-10" db="UniProtKB">
        <authorList>
            <consortium name="EnsemblMetazoa"/>
        </authorList>
    </citation>
    <scope>IDENTIFICATION</scope>
</reference>
<dbReference type="InterPro" id="IPR019391">
    <property type="entry name" value="Storkhead-box_WHD"/>
</dbReference>
<feature type="compositionally biased region" description="Polar residues" evidence="1">
    <location>
        <begin position="414"/>
        <end position="436"/>
    </location>
</feature>
<dbReference type="AlphaFoldDB" id="A0A905R0F8"/>
<dbReference type="RefSeq" id="XP_073989650.1">
    <property type="nucleotide sequence ID" value="XM_074133549.1"/>
</dbReference>
<evidence type="ECO:0000313" key="4">
    <source>
        <dbReference type="Proteomes" id="UP000015103"/>
    </source>
</evidence>
<dbReference type="GO" id="GO:0006357">
    <property type="term" value="P:regulation of transcription by RNA polymerase II"/>
    <property type="evidence" value="ECO:0007669"/>
    <property type="project" value="InterPro"/>
</dbReference>
<feature type="domain" description="Winged helix Storkhead-box1" evidence="2">
    <location>
        <begin position="124"/>
        <end position="202"/>
    </location>
</feature>
<evidence type="ECO:0000259" key="2">
    <source>
        <dbReference type="Pfam" id="PF10264"/>
    </source>
</evidence>
<feature type="compositionally biased region" description="Basic and acidic residues" evidence="1">
    <location>
        <begin position="535"/>
        <end position="554"/>
    </location>
</feature>
<dbReference type="RefSeq" id="XP_073989659.1">
    <property type="nucleotide sequence ID" value="XM_074133558.1"/>
</dbReference>
<dbReference type="PANTHER" id="PTHR22437:SF0">
    <property type="entry name" value="FI21431P1"/>
    <property type="match status" value="1"/>
</dbReference>
<evidence type="ECO:0000313" key="3">
    <source>
        <dbReference type="EnsemblMetazoa" id="RPRC017721-PA"/>
    </source>
</evidence>
<dbReference type="RefSeq" id="XP_073989631.1">
    <property type="nucleotide sequence ID" value="XM_074133530.1"/>
</dbReference>
<dbReference type="Proteomes" id="UP000015103">
    <property type="component" value="Unassembled WGS sequence"/>
</dbReference>
<evidence type="ECO:0000256" key="1">
    <source>
        <dbReference type="SAM" id="MobiDB-lite"/>
    </source>
</evidence>
<dbReference type="EMBL" id="ACPB03000031">
    <property type="status" value="NOT_ANNOTATED_CDS"/>
    <property type="molecule type" value="Genomic_DNA"/>
</dbReference>
<proteinExistence type="predicted"/>
<dbReference type="InterPro" id="IPR040126">
    <property type="entry name" value="STOX1/2"/>
</dbReference>
<dbReference type="RefSeq" id="XP_073989641.1">
    <property type="nucleotide sequence ID" value="XM_074133540.1"/>
</dbReference>
<dbReference type="EnsemblMetazoa" id="RPRC017721-RA">
    <property type="protein sequence ID" value="RPRC017721-PA"/>
    <property type="gene ID" value="RPRC017721"/>
</dbReference>
<dbReference type="GO" id="GO:0005737">
    <property type="term" value="C:cytoplasm"/>
    <property type="evidence" value="ECO:0007669"/>
    <property type="project" value="TreeGrafter"/>
</dbReference>
<dbReference type="GO" id="GO:0000977">
    <property type="term" value="F:RNA polymerase II transcription regulatory region sequence-specific DNA binding"/>
    <property type="evidence" value="ECO:0007669"/>
    <property type="project" value="TreeGrafter"/>
</dbReference>
<name>A0A905R0F8_RHOPR</name>
<feature type="compositionally biased region" description="Basic residues" evidence="1">
    <location>
        <begin position="378"/>
        <end position="394"/>
    </location>
</feature>
<dbReference type="GO" id="GO:0005634">
    <property type="term" value="C:nucleus"/>
    <property type="evidence" value="ECO:0007669"/>
    <property type="project" value="TreeGrafter"/>
</dbReference>